<organism evidence="1 2">
    <name type="scientific">Ignisphaera cupida</name>
    <dbReference type="NCBI Taxonomy" id="3050454"/>
    <lineage>
        <taxon>Archaea</taxon>
        <taxon>Thermoproteota</taxon>
        <taxon>Thermoprotei</taxon>
        <taxon>Desulfurococcales</taxon>
        <taxon>Desulfurococcaceae</taxon>
        <taxon>Ignisphaera</taxon>
    </lineage>
</organism>
<name>A0ABD4Z6U9_9CREN</name>
<keyword evidence="2" id="KW-1185">Reference proteome</keyword>
<evidence type="ECO:0000313" key="2">
    <source>
        <dbReference type="Proteomes" id="UP001529235"/>
    </source>
</evidence>
<proteinExistence type="predicted"/>
<sequence length="85" mass="9358">MCSAEKTLLNNLRSSGNVADVDFECSDTSILVRVTFMGVLSMNDLDSVVSVLKRVFTGYKLSNISISSPSFIDVFIEFEKVGGRR</sequence>
<dbReference type="AlphaFoldDB" id="A0ABD4Z6U9"/>
<gene>
    <name evidence="1" type="ORF">QPL79_06270</name>
</gene>
<accession>A0ABD4Z6U9</accession>
<dbReference type="EMBL" id="JASNVW010000003">
    <property type="protein sequence ID" value="MDK6028964.1"/>
    <property type="molecule type" value="Genomic_DNA"/>
</dbReference>
<comment type="caution">
    <text evidence="1">The sequence shown here is derived from an EMBL/GenBank/DDBJ whole genome shotgun (WGS) entry which is preliminary data.</text>
</comment>
<evidence type="ECO:0000313" key="1">
    <source>
        <dbReference type="EMBL" id="MDK6028964.1"/>
    </source>
</evidence>
<protein>
    <submittedName>
        <fullName evidence="1">Uncharacterized protein</fullName>
    </submittedName>
</protein>
<dbReference type="RefSeq" id="WP_285273948.1">
    <property type="nucleotide sequence ID" value="NZ_JASNVW010000003.1"/>
</dbReference>
<dbReference type="Proteomes" id="UP001529235">
    <property type="component" value="Unassembled WGS sequence"/>
</dbReference>
<reference evidence="1 2" key="1">
    <citation type="submission" date="2023-05" db="EMBL/GenBank/DDBJ databases">
        <title>A new hyperthermophilic archaea 'Ignisphaera cupida' sp. nov. and description of the family 'Ignisphaeraceae' fam. nov.</title>
        <authorList>
            <person name="Podosokorskaya O.A."/>
            <person name="Elcheninov A.G."/>
            <person name="Klukina A."/>
            <person name="Merkel A.Y."/>
        </authorList>
    </citation>
    <scope>NUCLEOTIDE SEQUENCE [LARGE SCALE GENOMIC DNA]</scope>
    <source>
        <strain evidence="1 2">4213-co</strain>
    </source>
</reference>